<keyword evidence="1" id="KW-0802">TPR repeat</keyword>
<dbReference type="Gene3D" id="1.25.40.10">
    <property type="entry name" value="Tetratricopeptide repeat domain"/>
    <property type="match status" value="7"/>
</dbReference>
<evidence type="ECO:0000256" key="2">
    <source>
        <dbReference type="SAM" id="MobiDB-lite"/>
    </source>
</evidence>
<dbReference type="InterPro" id="IPR011990">
    <property type="entry name" value="TPR-like_helical_dom_sf"/>
</dbReference>
<feature type="transmembrane region" description="Helical" evidence="3">
    <location>
        <begin position="1516"/>
        <end position="1539"/>
    </location>
</feature>
<proteinExistence type="predicted"/>
<evidence type="ECO:0000256" key="1">
    <source>
        <dbReference type="PROSITE-ProRule" id="PRU00339"/>
    </source>
</evidence>
<evidence type="ECO:0000256" key="3">
    <source>
        <dbReference type="SAM" id="Phobius"/>
    </source>
</evidence>
<dbReference type="RefSeq" id="WP_185007570.1">
    <property type="nucleotide sequence ID" value="NZ_JACHMH010000001.1"/>
</dbReference>
<keyword evidence="5" id="KW-1185">Reference proteome</keyword>
<name>A0A7W7CK11_9PSEU</name>
<feature type="repeat" description="TPR" evidence="1">
    <location>
        <begin position="445"/>
        <end position="478"/>
    </location>
</feature>
<sequence length="1598" mass="175407">MGWDRIQDEARELLGEGARTRLARLVRRELRHSPEDPDLHVQLGRIALERGQLDQADQHFHRAAELAPDDPRPHGWLVAVLNWRNQYEQALATVAVARARWPADAGLRAAQARLHYALGDYPAALAVTEPVPFTAARAEDAVEWRLAALRCLHRHPEAEALAREFLAESPDAVDVHDELIRSLRGQGRHAEAVAAASALHERFPRRITAILTHADTLQTAGDPAAVVRLLTPAVRARPHLSALRHALGSAYTQVLEHTAAAAEFAVVVRLNPGKAAGWWLWASALRLADRLPEADAVLAEAARRLPHEADIRTEQAELVEARQDAAAALPIAESALDLDPADLWTPRLVARLRRESGSPAEAETLLRGLIANRPYDNENVRALGWHLRQEDRVEEAIALYRSALDRIPANAEVALALGSLLRTLDRAGEAVTVLRQCLTHRPRHGELWQDLGRSQEIQGDHEAAETAYRTATELIPTDAEGWYARVGHLMTRGRLAEASSLLDTALALRPDAEALHRRRVALLQDTASDESVEAALRAAIARFPDSTSLPLDLVRHLNWGRRFTTALSEVDSRLATDPADEDLLYWRIQLLFQLNRRTEARAAAEAAHLALPESARLSFLNAWSLIEVDQEVAAEAALAAAHAAHPTDRVILRGLVRCLRRLNRVAETEPLLRTALAKEPDAVELQVELAWTLEQLFRFSDAIQACDQVLVLDAGHNEAFGAGIRLRYQVGRAEEADRLVAAEVSRRPWDSGLWQEISSARLSARRLAEAVTAAQNAVDRAPGDPTLWLLLTETLLESGRVAEAAQIAAEAVVLHPRNPPLRHRQARVAKVQGRAAEAEALLRASVADLPEVTSVGHDLVNHLRGRHRHEEALALLAGLGERDPGNQRVHWHRIRTLRAARRFAEARLAADAALALFPWSTDLRVQHARILVREGRIEAALAEYTAIGQVDPVSPGALSGRLDCLGWLGRQEQAVRELRAGASAHPDRISLRLQVVWLELHLGRFAEARAELDRITGQFEPTAEIIQDKVRLLFVRKHFTEAAAEVEAGLVRFPADTGLMLLQGNILDGQNRYADALDCFDRILVQDPLSVGAITAKSATLRSLGRFREARQLMETALADRPTQPELLAERGWVHRDQGRSSLARKDFSALLELAEDPDEKLDALRGLGWVAFADGDFAEATARFRAAALLDPEDAAVKGGLAWTLVRGGEPEHEEEAERLCLDILNRDPVNLLAHTCAGVLYARQRDYPLAEHHLRRTITLDPFSGSYVDLGALLAQLERFGEAEELFDKALARDFYDAQAHVELGSLLLQRDQDGAEPGADARAAAQHFRQALLCEPRSGAAAIGLALALARSPGDLVAAERVLRDALDRTDCDSPAWQLRLTLARLLVERGDATQRREFHLEALALAQQAIGAAATEAEPYFVAGVAAFKIGENGTEVQARPAHRRRAVRFLRRCLEREPGHVEARRLVELATHSLAVARRSLVGSAALVSVATSLLVALWVGFFFTDKVNTVVLATLTPVLTGLIALGFVLPLLVKLKLPGGVEADLAASMNQLSAGPTGELSYGPGRLVGHRTEGRPDRSLNAGPRGELPRLG</sequence>
<keyword evidence="3" id="KW-0812">Transmembrane</keyword>
<dbReference type="Pfam" id="PF13432">
    <property type="entry name" value="TPR_16"/>
    <property type="match status" value="9"/>
</dbReference>
<dbReference type="Proteomes" id="UP000533598">
    <property type="component" value="Unassembled WGS sequence"/>
</dbReference>
<dbReference type="PANTHER" id="PTHR12558">
    <property type="entry name" value="CELL DIVISION CYCLE 16,23,27"/>
    <property type="match status" value="1"/>
</dbReference>
<evidence type="ECO:0000313" key="5">
    <source>
        <dbReference type="Proteomes" id="UP000533598"/>
    </source>
</evidence>
<feature type="repeat" description="TPR" evidence="1">
    <location>
        <begin position="1162"/>
        <end position="1195"/>
    </location>
</feature>
<dbReference type="SUPFAM" id="SSF48452">
    <property type="entry name" value="TPR-like"/>
    <property type="match status" value="5"/>
</dbReference>
<dbReference type="InterPro" id="IPR019734">
    <property type="entry name" value="TPR_rpt"/>
</dbReference>
<dbReference type="PANTHER" id="PTHR12558:SF13">
    <property type="entry name" value="CELL DIVISION CYCLE PROTEIN 27 HOMOLOG"/>
    <property type="match status" value="1"/>
</dbReference>
<feature type="transmembrane region" description="Helical" evidence="3">
    <location>
        <begin position="1486"/>
        <end position="1509"/>
    </location>
</feature>
<accession>A0A7W7CK11</accession>
<keyword evidence="3" id="KW-0472">Membrane</keyword>
<reference evidence="4 5" key="1">
    <citation type="submission" date="2020-08" db="EMBL/GenBank/DDBJ databases">
        <title>Sequencing the genomes of 1000 actinobacteria strains.</title>
        <authorList>
            <person name="Klenk H.-P."/>
        </authorList>
    </citation>
    <scope>NUCLEOTIDE SEQUENCE [LARGE SCALE GENOMIC DNA]</scope>
    <source>
        <strain evidence="4 5">DSM 44230</strain>
    </source>
</reference>
<feature type="repeat" description="TPR" evidence="1">
    <location>
        <begin position="1266"/>
        <end position="1299"/>
    </location>
</feature>
<gene>
    <name evidence="4" type="ORF">HNR67_007301</name>
</gene>
<dbReference type="PROSITE" id="PS50005">
    <property type="entry name" value="TPR"/>
    <property type="match status" value="4"/>
</dbReference>
<dbReference type="SMART" id="SM00028">
    <property type="entry name" value="TPR"/>
    <property type="match status" value="15"/>
</dbReference>
<keyword evidence="3" id="KW-1133">Transmembrane helix</keyword>
<feature type="region of interest" description="Disordered" evidence="2">
    <location>
        <begin position="1563"/>
        <end position="1598"/>
    </location>
</feature>
<evidence type="ECO:0000313" key="4">
    <source>
        <dbReference type="EMBL" id="MBB4681183.1"/>
    </source>
</evidence>
<feature type="repeat" description="TPR" evidence="1">
    <location>
        <begin position="37"/>
        <end position="70"/>
    </location>
</feature>
<comment type="caution">
    <text evidence="4">The sequence shown here is derived from an EMBL/GenBank/DDBJ whole genome shotgun (WGS) entry which is preliminary data.</text>
</comment>
<dbReference type="EMBL" id="JACHMH010000001">
    <property type="protein sequence ID" value="MBB4681183.1"/>
    <property type="molecule type" value="Genomic_DNA"/>
</dbReference>
<protein>
    <submittedName>
        <fullName evidence="4">Tetratricopeptide (TPR) repeat protein</fullName>
    </submittedName>
</protein>
<organism evidence="4 5">
    <name type="scientific">Crossiella cryophila</name>
    <dbReference type="NCBI Taxonomy" id="43355"/>
    <lineage>
        <taxon>Bacteria</taxon>
        <taxon>Bacillati</taxon>
        <taxon>Actinomycetota</taxon>
        <taxon>Actinomycetes</taxon>
        <taxon>Pseudonocardiales</taxon>
        <taxon>Pseudonocardiaceae</taxon>
        <taxon>Crossiella</taxon>
    </lineage>
</organism>